<dbReference type="Proteomes" id="UP000663940">
    <property type="component" value="Chromosome"/>
</dbReference>
<comment type="subcellular location">
    <subcellularLocation>
        <location evidence="1">Cell membrane</location>
        <topology evidence="1">Multi-pass membrane protein</topology>
    </subcellularLocation>
</comment>
<feature type="transmembrane region" description="Helical" evidence="6">
    <location>
        <begin position="88"/>
        <end position="114"/>
    </location>
</feature>
<dbReference type="EMBL" id="CP043451">
    <property type="protein sequence ID" value="QEM02046.1"/>
    <property type="molecule type" value="Genomic_DNA"/>
</dbReference>
<feature type="transmembrane region" description="Helical" evidence="6">
    <location>
        <begin position="268"/>
        <end position="287"/>
    </location>
</feature>
<evidence type="ECO:0000256" key="2">
    <source>
        <dbReference type="ARBA" id="ARBA00022475"/>
    </source>
</evidence>
<evidence type="ECO:0000256" key="3">
    <source>
        <dbReference type="ARBA" id="ARBA00022692"/>
    </source>
</evidence>
<evidence type="ECO:0000313" key="8">
    <source>
        <dbReference type="EMBL" id="QTE49222.1"/>
    </source>
</evidence>
<feature type="transmembrane region" description="Helical" evidence="6">
    <location>
        <begin position="299"/>
        <end position="318"/>
    </location>
</feature>
<keyword evidence="3 6" id="KW-0812">Transmembrane</keyword>
<proteinExistence type="predicted"/>
<feature type="transmembrane region" description="Helical" evidence="6">
    <location>
        <begin position="330"/>
        <end position="353"/>
    </location>
</feature>
<dbReference type="InterPro" id="IPR002797">
    <property type="entry name" value="Polysacc_synth"/>
</dbReference>
<dbReference type="PANTHER" id="PTHR30250:SF11">
    <property type="entry name" value="O-ANTIGEN TRANSPORTER-RELATED"/>
    <property type="match status" value="1"/>
</dbReference>
<dbReference type="InterPro" id="IPR050833">
    <property type="entry name" value="Poly_Biosynth_Transport"/>
</dbReference>
<keyword evidence="10" id="KW-1185">Reference proteome</keyword>
<feature type="transmembrane region" description="Helical" evidence="6">
    <location>
        <begin position="181"/>
        <end position="199"/>
    </location>
</feature>
<dbReference type="RefSeq" id="WP_112652817.1">
    <property type="nucleotide sequence ID" value="NZ_CP043451.1"/>
</dbReference>
<dbReference type="PANTHER" id="PTHR30250">
    <property type="entry name" value="PST FAMILY PREDICTED COLANIC ACID TRANSPORTER"/>
    <property type="match status" value="1"/>
</dbReference>
<feature type="transmembrane region" description="Helical" evidence="6">
    <location>
        <begin position="419"/>
        <end position="439"/>
    </location>
</feature>
<feature type="transmembrane region" description="Helical" evidence="6">
    <location>
        <begin position="149"/>
        <end position="169"/>
    </location>
</feature>
<feature type="transmembrane region" description="Helical" evidence="6">
    <location>
        <begin position="120"/>
        <end position="137"/>
    </location>
</feature>
<feature type="transmembrane region" description="Helical" evidence="6">
    <location>
        <begin position="445"/>
        <end position="462"/>
    </location>
</feature>
<evidence type="ECO:0000256" key="6">
    <source>
        <dbReference type="SAM" id="Phobius"/>
    </source>
</evidence>
<feature type="transmembrane region" description="Helical" evidence="6">
    <location>
        <begin position="20"/>
        <end position="41"/>
    </location>
</feature>
<reference evidence="8 10" key="2">
    <citation type="submission" date="2021-03" db="EMBL/GenBank/DDBJ databases">
        <title>Mucilaginibacter strains isolated from gold and copper mining confer multi heavy-metal resistance.</title>
        <authorList>
            <person name="Li Y."/>
        </authorList>
    </citation>
    <scope>NUCLEOTIDE SEQUENCE [LARGE SCALE GENOMIC DNA]</scope>
    <source>
        <strain evidence="8 10">P2-4</strain>
    </source>
</reference>
<evidence type="ECO:0000313" key="10">
    <source>
        <dbReference type="Proteomes" id="UP000663940"/>
    </source>
</evidence>
<evidence type="ECO:0000313" key="7">
    <source>
        <dbReference type="EMBL" id="QEM02046.1"/>
    </source>
</evidence>
<evidence type="ECO:0000256" key="5">
    <source>
        <dbReference type="ARBA" id="ARBA00023136"/>
    </source>
</evidence>
<name>A0AAE6MG08_9SPHI</name>
<dbReference type="EMBL" id="CP071880">
    <property type="protein sequence ID" value="QTE49222.1"/>
    <property type="molecule type" value="Genomic_DNA"/>
</dbReference>
<organism evidence="7 9">
    <name type="scientific">Mucilaginibacter rubeus</name>
    <dbReference type="NCBI Taxonomy" id="2027860"/>
    <lineage>
        <taxon>Bacteria</taxon>
        <taxon>Pseudomonadati</taxon>
        <taxon>Bacteroidota</taxon>
        <taxon>Sphingobacteriia</taxon>
        <taxon>Sphingobacteriales</taxon>
        <taxon>Sphingobacteriaceae</taxon>
        <taxon>Mucilaginibacter</taxon>
    </lineage>
</organism>
<dbReference type="GO" id="GO:0005886">
    <property type="term" value="C:plasma membrane"/>
    <property type="evidence" value="ECO:0007669"/>
    <property type="project" value="UniProtKB-SubCell"/>
</dbReference>
<reference evidence="7 9" key="1">
    <citation type="submission" date="2019-08" db="EMBL/GenBank/DDBJ databases">
        <title>Comparative genome analysis confer to the adaptation heavy metal polluted environment.</title>
        <authorList>
            <person name="Li Y."/>
        </authorList>
    </citation>
    <scope>NUCLEOTIDE SEQUENCE [LARGE SCALE GENOMIC DNA]</scope>
    <source>
        <strain evidence="7 9">P2</strain>
    </source>
</reference>
<evidence type="ECO:0000256" key="4">
    <source>
        <dbReference type="ARBA" id="ARBA00022989"/>
    </source>
</evidence>
<keyword evidence="2" id="KW-1003">Cell membrane</keyword>
<evidence type="ECO:0000256" key="1">
    <source>
        <dbReference type="ARBA" id="ARBA00004651"/>
    </source>
</evidence>
<feature type="transmembrane region" description="Helical" evidence="6">
    <location>
        <begin position="53"/>
        <end position="76"/>
    </location>
</feature>
<dbReference type="Pfam" id="PF01943">
    <property type="entry name" value="Polysacc_synt"/>
    <property type="match status" value="1"/>
</dbReference>
<evidence type="ECO:0000313" key="9">
    <source>
        <dbReference type="Proteomes" id="UP000250557"/>
    </source>
</evidence>
<gene>
    <name evidence="7" type="ORF">DIU31_000380</name>
    <name evidence="8" type="ORF">J3L21_27385</name>
</gene>
<protein>
    <submittedName>
        <fullName evidence="7">Oligosaccharide flippase family protein</fullName>
    </submittedName>
</protein>
<feature type="transmembrane region" description="Helical" evidence="6">
    <location>
        <begin position="219"/>
        <end position="240"/>
    </location>
</feature>
<accession>A0AAE6MG08</accession>
<feature type="transmembrane region" description="Helical" evidence="6">
    <location>
        <begin position="393"/>
        <end position="412"/>
    </location>
</feature>
<keyword evidence="4 6" id="KW-1133">Transmembrane helix</keyword>
<sequence>MVSLVAKFKKVGTLKVVKNFSELVFGNLVYQVFNLLSLIYIARRLKSEGFGEFSYLLVQGQLFATIASIGIKNILIRNIARDLNQSNTIFWAGIYLQGIGFIGSIILLGLYSWLVSPYDAFTFVILSINIMSLNFWDTSEAVYMAHQRMLYPGVLKSITLAIWVVFIFVISNKLFTYQTMFITYTIVLFINIVVAYFALKQAKLLDNKIVDFTATVKNIFGQALPYFILIVVNLPINFLANNFLKINSSNAELGYFNTSNRLTQPVKLITTLALSSFFPNVSVLWVNNAERFKDKIQQLMPLFINILLLICVFFSIFSKEIILIVFGKDYLPAIFIFKYQIWFVFLFTIQGLVGTLWMAADKQRILSICGIANAILCTPVLWFGSYYGAKGEALAYFLSYLIITPLLFFVFYRSLKLTFSVMIKPSIASLAVIAIGIFIPDNSLILRIGVCALIFFVILYFNNGSIKAFFKRENQ</sequence>
<feature type="transmembrane region" description="Helical" evidence="6">
    <location>
        <begin position="365"/>
        <end position="387"/>
    </location>
</feature>
<keyword evidence="5 6" id="KW-0472">Membrane</keyword>
<dbReference type="Proteomes" id="UP000250557">
    <property type="component" value="Chromosome"/>
</dbReference>
<dbReference type="AlphaFoldDB" id="A0AAE6MG08"/>